<proteinExistence type="predicted"/>
<name>A0A2P6PBP3_ROSCH</name>
<dbReference type="AlphaFoldDB" id="A0A2P6PBP3"/>
<evidence type="ECO:0000313" key="3">
    <source>
        <dbReference type="Proteomes" id="UP000238479"/>
    </source>
</evidence>
<evidence type="ECO:0000313" key="2">
    <source>
        <dbReference type="EMBL" id="PRQ19350.1"/>
    </source>
</evidence>
<keyword evidence="3" id="KW-1185">Reference proteome</keyword>
<dbReference type="Proteomes" id="UP000238479">
    <property type="component" value="Chromosome 7"/>
</dbReference>
<gene>
    <name evidence="2" type="ORF">RchiOBHm_Chr7g0216271</name>
</gene>
<reference evidence="2 3" key="1">
    <citation type="journal article" date="2018" name="Nat. Genet.">
        <title>The Rosa genome provides new insights in the design of modern roses.</title>
        <authorList>
            <person name="Bendahmane M."/>
        </authorList>
    </citation>
    <scope>NUCLEOTIDE SEQUENCE [LARGE SCALE GENOMIC DNA]</scope>
    <source>
        <strain evidence="3">cv. Old Blush</strain>
    </source>
</reference>
<sequence length="123" mass="14662">MPSFYNKSNTRRFLEEVQSKQRERERDRERVVISFCCEGLPEKFGYTSRFFFFLELSVSNNISTPTSALADYQEEKKRRRGGGGRRRRRRRRRGRREETDPQLEQKLSELIIPGVLLVLQFGV</sequence>
<evidence type="ECO:0000256" key="1">
    <source>
        <dbReference type="SAM" id="MobiDB-lite"/>
    </source>
</evidence>
<organism evidence="2 3">
    <name type="scientific">Rosa chinensis</name>
    <name type="common">China rose</name>
    <dbReference type="NCBI Taxonomy" id="74649"/>
    <lineage>
        <taxon>Eukaryota</taxon>
        <taxon>Viridiplantae</taxon>
        <taxon>Streptophyta</taxon>
        <taxon>Embryophyta</taxon>
        <taxon>Tracheophyta</taxon>
        <taxon>Spermatophyta</taxon>
        <taxon>Magnoliopsida</taxon>
        <taxon>eudicotyledons</taxon>
        <taxon>Gunneridae</taxon>
        <taxon>Pentapetalae</taxon>
        <taxon>rosids</taxon>
        <taxon>fabids</taxon>
        <taxon>Rosales</taxon>
        <taxon>Rosaceae</taxon>
        <taxon>Rosoideae</taxon>
        <taxon>Rosoideae incertae sedis</taxon>
        <taxon>Rosa</taxon>
    </lineage>
</organism>
<comment type="caution">
    <text evidence="2">The sequence shown here is derived from an EMBL/GenBank/DDBJ whole genome shotgun (WGS) entry which is preliminary data.</text>
</comment>
<feature type="region of interest" description="Disordered" evidence="1">
    <location>
        <begin position="67"/>
        <end position="102"/>
    </location>
</feature>
<dbReference type="Gramene" id="PRQ19350">
    <property type="protein sequence ID" value="PRQ19350"/>
    <property type="gene ID" value="RchiOBHm_Chr7g0216271"/>
</dbReference>
<dbReference type="EMBL" id="PDCK01000045">
    <property type="protein sequence ID" value="PRQ19350.1"/>
    <property type="molecule type" value="Genomic_DNA"/>
</dbReference>
<accession>A0A2P6PBP3</accession>
<protein>
    <submittedName>
        <fullName evidence="2">Uncharacterized protein</fullName>
    </submittedName>
</protein>
<feature type="compositionally biased region" description="Basic residues" evidence="1">
    <location>
        <begin position="77"/>
        <end position="94"/>
    </location>
</feature>